<protein>
    <submittedName>
        <fullName evidence="2">Uncharacterized protein</fullName>
    </submittedName>
</protein>
<dbReference type="PANTHER" id="PTHR37237">
    <property type="entry name" value="OS02G0567000 PROTEIN"/>
    <property type="match status" value="1"/>
</dbReference>
<gene>
    <name evidence="2" type="ORF">Syun_003101</name>
</gene>
<keyword evidence="3" id="KW-1185">Reference proteome</keyword>
<sequence length="144" mass="14937">MMRGVGGPLLCIGDLLSDVGDGDGGATSSSPSPSTSASSSSNPNPSDPIRGSDLNQLFQENYNKLNEALEGTDHSWTALTLKLCSALDAADKLVQTANSNSAMLAEKVRVLHDIVRRGDSAVASVKSIYGVQGKTTSIGINERS</sequence>
<organism evidence="2 3">
    <name type="scientific">Stephania yunnanensis</name>
    <dbReference type="NCBI Taxonomy" id="152371"/>
    <lineage>
        <taxon>Eukaryota</taxon>
        <taxon>Viridiplantae</taxon>
        <taxon>Streptophyta</taxon>
        <taxon>Embryophyta</taxon>
        <taxon>Tracheophyta</taxon>
        <taxon>Spermatophyta</taxon>
        <taxon>Magnoliopsida</taxon>
        <taxon>Ranunculales</taxon>
        <taxon>Menispermaceae</taxon>
        <taxon>Menispermoideae</taxon>
        <taxon>Cissampelideae</taxon>
        <taxon>Stephania</taxon>
    </lineage>
</organism>
<evidence type="ECO:0000313" key="3">
    <source>
        <dbReference type="Proteomes" id="UP001420932"/>
    </source>
</evidence>
<dbReference type="AlphaFoldDB" id="A0AAP0L2L1"/>
<evidence type="ECO:0000313" key="2">
    <source>
        <dbReference type="EMBL" id="KAK9162199.1"/>
    </source>
</evidence>
<dbReference type="EMBL" id="JBBNAF010000002">
    <property type="protein sequence ID" value="KAK9162199.1"/>
    <property type="molecule type" value="Genomic_DNA"/>
</dbReference>
<dbReference type="Proteomes" id="UP001420932">
    <property type="component" value="Unassembled WGS sequence"/>
</dbReference>
<reference evidence="2 3" key="1">
    <citation type="submission" date="2024-01" db="EMBL/GenBank/DDBJ databases">
        <title>Genome assemblies of Stephania.</title>
        <authorList>
            <person name="Yang L."/>
        </authorList>
    </citation>
    <scope>NUCLEOTIDE SEQUENCE [LARGE SCALE GENOMIC DNA]</scope>
    <source>
        <strain evidence="2">YNDBR</strain>
        <tissue evidence="2">Leaf</tissue>
    </source>
</reference>
<feature type="region of interest" description="Disordered" evidence="1">
    <location>
        <begin position="21"/>
        <end position="53"/>
    </location>
</feature>
<name>A0AAP0L2L1_9MAGN</name>
<comment type="caution">
    <text evidence="2">The sequence shown here is derived from an EMBL/GenBank/DDBJ whole genome shotgun (WGS) entry which is preliminary data.</text>
</comment>
<accession>A0AAP0L2L1</accession>
<evidence type="ECO:0000256" key="1">
    <source>
        <dbReference type="SAM" id="MobiDB-lite"/>
    </source>
</evidence>
<proteinExistence type="predicted"/>
<dbReference type="PANTHER" id="PTHR37237:SF1">
    <property type="entry name" value="OS02G0567000 PROTEIN"/>
    <property type="match status" value="1"/>
</dbReference>
<feature type="compositionally biased region" description="Low complexity" evidence="1">
    <location>
        <begin position="26"/>
        <end position="48"/>
    </location>
</feature>